<dbReference type="Proteomes" id="UP000034682">
    <property type="component" value="Unassembled WGS sequence"/>
</dbReference>
<dbReference type="EMBL" id="LCOK01000055">
    <property type="protein sequence ID" value="KKU75307.1"/>
    <property type="molecule type" value="Genomic_DNA"/>
</dbReference>
<reference evidence="1 2" key="1">
    <citation type="journal article" date="2015" name="Nature">
        <title>rRNA introns, odd ribosomes, and small enigmatic genomes across a large radiation of phyla.</title>
        <authorList>
            <person name="Brown C.T."/>
            <person name="Hug L.A."/>
            <person name="Thomas B.C."/>
            <person name="Sharon I."/>
            <person name="Castelle C.J."/>
            <person name="Singh A."/>
            <person name="Wilkins M.J."/>
            <person name="Williams K.H."/>
            <person name="Banfield J.F."/>
        </authorList>
    </citation>
    <scope>NUCLEOTIDE SEQUENCE [LARGE SCALE GENOMIC DNA]</scope>
</reference>
<proteinExistence type="predicted"/>
<name>A0A0G1T0Q2_9BACT</name>
<accession>A0A0G1T0Q2</accession>
<evidence type="ECO:0000313" key="1">
    <source>
        <dbReference type="EMBL" id="KKU75307.1"/>
    </source>
</evidence>
<sequence>MKTRDNRWWYLLVLALALVILYDVGAFSSTPTPVATPPALHSSGIAPLEVAGKLSDTEKARNKEILEILQKDRLDALTPRLPMWVKNHLITFEGSGEQGVAFSRSVAWGVGWYKGQLFYWFAYSNSDGWVQMDLSIRIDEKDIDAINGSKPDDPGRAPV</sequence>
<evidence type="ECO:0000313" key="2">
    <source>
        <dbReference type="Proteomes" id="UP000034682"/>
    </source>
</evidence>
<dbReference type="AlphaFoldDB" id="A0A0G1T0Q2"/>
<comment type="caution">
    <text evidence="1">The sequence shown here is derived from an EMBL/GenBank/DDBJ whole genome shotgun (WGS) entry which is preliminary data.</text>
</comment>
<organism evidence="1 2">
    <name type="scientific">Candidatus Giovannonibacteria bacterium GW2011_GWB1_47_6b</name>
    <dbReference type="NCBI Taxonomy" id="1618655"/>
    <lineage>
        <taxon>Bacteria</taxon>
        <taxon>Candidatus Giovannoniibacteriota</taxon>
    </lineage>
</organism>
<protein>
    <submittedName>
        <fullName evidence="1">Uncharacterized protein</fullName>
    </submittedName>
</protein>
<gene>
    <name evidence="1" type="ORF">UY02_C0055G0003</name>
</gene>